<dbReference type="SUPFAM" id="SSF52833">
    <property type="entry name" value="Thioredoxin-like"/>
    <property type="match status" value="1"/>
</dbReference>
<evidence type="ECO:0000259" key="3">
    <source>
        <dbReference type="Pfam" id="PF06110"/>
    </source>
</evidence>
<comment type="similarity">
    <text evidence="1">Belongs to the thioredoxin family.</text>
</comment>
<protein>
    <recommendedName>
        <fullName evidence="2">Thioredoxin domain-containing protein 17</fullName>
    </recommendedName>
</protein>
<dbReference type="Pfam" id="PF06110">
    <property type="entry name" value="TXD17-like_Trx"/>
    <property type="match status" value="1"/>
</dbReference>
<dbReference type="InterPro" id="IPR010357">
    <property type="entry name" value="TXNDC17_dom"/>
</dbReference>
<dbReference type="GO" id="GO:0047134">
    <property type="term" value="F:protein-disulfide reductase [NAD(P)H] activity"/>
    <property type="evidence" value="ECO:0007669"/>
    <property type="project" value="InterPro"/>
</dbReference>
<dbReference type="PANTHER" id="PTHR12452:SF0">
    <property type="entry name" value="THIOREDOXIN DOMAIN-CONTAINING PROTEIN 17"/>
    <property type="match status" value="1"/>
</dbReference>
<gene>
    <name evidence="4" type="ORF">RF11_03299</name>
</gene>
<dbReference type="Proteomes" id="UP000031668">
    <property type="component" value="Unassembled WGS sequence"/>
</dbReference>
<organism evidence="4 5">
    <name type="scientific">Thelohanellus kitauei</name>
    <name type="common">Myxosporean</name>
    <dbReference type="NCBI Taxonomy" id="669202"/>
    <lineage>
        <taxon>Eukaryota</taxon>
        <taxon>Metazoa</taxon>
        <taxon>Cnidaria</taxon>
        <taxon>Myxozoa</taxon>
        <taxon>Myxosporea</taxon>
        <taxon>Bivalvulida</taxon>
        <taxon>Platysporina</taxon>
        <taxon>Myxobolidae</taxon>
        <taxon>Thelohanellus</taxon>
    </lineage>
</organism>
<keyword evidence="5" id="KW-1185">Reference proteome</keyword>
<comment type="caution">
    <text evidence="4">The sequence shown here is derived from an EMBL/GenBank/DDBJ whole genome shotgun (WGS) entry which is preliminary data.</text>
</comment>
<dbReference type="AlphaFoldDB" id="A0A0C2MNE8"/>
<dbReference type="EMBL" id="JWZT01003673">
    <property type="protein sequence ID" value="KII65905.1"/>
    <property type="molecule type" value="Genomic_DNA"/>
</dbReference>
<proteinExistence type="inferred from homology"/>
<dbReference type="InterPro" id="IPR045108">
    <property type="entry name" value="TXNDC17-like"/>
</dbReference>
<reference evidence="4 5" key="1">
    <citation type="journal article" date="2014" name="Genome Biol. Evol.">
        <title>The genome of the myxosporean Thelohanellus kitauei shows adaptations to nutrient acquisition within its fish host.</title>
        <authorList>
            <person name="Yang Y."/>
            <person name="Xiong J."/>
            <person name="Zhou Z."/>
            <person name="Huo F."/>
            <person name="Miao W."/>
            <person name="Ran C."/>
            <person name="Liu Y."/>
            <person name="Zhang J."/>
            <person name="Feng J."/>
            <person name="Wang M."/>
            <person name="Wang M."/>
            <person name="Wang L."/>
            <person name="Yao B."/>
        </authorList>
    </citation>
    <scope>NUCLEOTIDE SEQUENCE [LARGE SCALE GENOMIC DNA]</scope>
    <source>
        <strain evidence="4">Wuqing</strain>
    </source>
</reference>
<sequence length="129" mass="14835">MPIEHLDDHEMLKEKSEFMKGKRNFMVFESSLDPSTGTFWCPDCTVFDKMLATHIDKLPEDVFLYRFNVGNRKSWKDPGNPIRHGVFLNLKVTSVPSLVDIDKMELFGDVDKMDSEALAKLILSECSFT</sequence>
<dbReference type="GO" id="GO:0005829">
    <property type="term" value="C:cytosol"/>
    <property type="evidence" value="ECO:0007669"/>
    <property type="project" value="TreeGrafter"/>
</dbReference>
<evidence type="ECO:0000256" key="1">
    <source>
        <dbReference type="ARBA" id="ARBA00008987"/>
    </source>
</evidence>
<dbReference type="OrthoDB" id="78947at2759"/>
<evidence type="ECO:0000256" key="2">
    <source>
        <dbReference type="ARBA" id="ARBA00016949"/>
    </source>
</evidence>
<name>A0A0C2MNE8_THEKT</name>
<evidence type="ECO:0000313" key="4">
    <source>
        <dbReference type="EMBL" id="KII65905.1"/>
    </source>
</evidence>
<dbReference type="PANTHER" id="PTHR12452">
    <property type="entry name" value="42-9-9 PROTEIN-RELATED"/>
    <property type="match status" value="1"/>
</dbReference>
<evidence type="ECO:0000313" key="5">
    <source>
        <dbReference type="Proteomes" id="UP000031668"/>
    </source>
</evidence>
<accession>A0A0C2MNE8</accession>
<dbReference type="InterPro" id="IPR036249">
    <property type="entry name" value="Thioredoxin-like_sf"/>
</dbReference>
<dbReference type="Gene3D" id="3.40.30.10">
    <property type="entry name" value="Glutaredoxin"/>
    <property type="match status" value="1"/>
</dbReference>
<feature type="domain" description="Thioredoxin" evidence="3">
    <location>
        <begin position="16"/>
        <end position="123"/>
    </location>
</feature>